<accession>A0A0M0G5K6</accession>
<gene>
    <name evidence="2" type="ORF">AF331_13840</name>
</gene>
<evidence type="ECO:0000313" key="3">
    <source>
        <dbReference type="Proteomes" id="UP000037405"/>
    </source>
</evidence>
<dbReference type="PATRIC" id="fig|189381.12.peg.2834"/>
<dbReference type="EMBL" id="LGUE01000004">
    <property type="protein sequence ID" value="KON85063.1"/>
    <property type="molecule type" value="Genomic_DNA"/>
</dbReference>
<dbReference type="STRING" id="189381.GCA_900166615_01157"/>
<proteinExistence type="predicted"/>
<dbReference type="InterPro" id="IPR025441">
    <property type="entry name" value="DUF4181"/>
</dbReference>
<dbReference type="Proteomes" id="UP000037405">
    <property type="component" value="Unassembled WGS sequence"/>
</dbReference>
<protein>
    <recommendedName>
        <fullName evidence="4">DUF4181 domain-containing protein</fullName>
    </recommendedName>
</protein>
<sequence>MENGTRMLIVLGVFIATYILLEWALGKWLKIEKKKKGYHNEQHKNLEIKTSGVLMFIILISLMMSVDGGMMRDVLPYVFIVCIILQNALRVYWEWKFSDGSKEYIRMIITMSYMVVFFVTAFATNFYWAVR</sequence>
<keyword evidence="1" id="KW-0472">Membrane</keyword>
<feature type="transmembrane region" description="Helical" evidence="1">
    <location>
        <begin position="74"/>
        <end position="93"/>
    </location>
</feature>
<feature type="transmembrane region" description="Helical" evidence="1">
    <location>
        <begin position="6"/>
        <end position="25"/>
    </location>
</feature>
<organism evidence="2 3">
    <name type="scientific">Rossellomorea marisflavi</name>
    <dbReference type="NCBI Taxonomy" id="189381"/>
    <lineage>
        <taxon>Bacteria</taxon>
        <taxon>Bacillati</taxon>
        <taxon>Bacillota</taxon>
        <taxon>Bacilli</taxon>
        <taxon>Bacillales</taxon>
        <taxon>Bacillaceae</taxon>
        <taxon>Rossellomorea</taxon>
    </lineage>
</organism>
<evidence type="ECO:0008006" key="4">
    <source>
        <dbReference type="Google" id="ProtNLM"/>
    </source>
</evidence>
<keyword evidence="1" id="KW-0812">Transmembrane</keyword>
<dbReference type="Pfam" id="PF13789">
    <property type="entry name" value="DUF4181"/>
    <property type="match status" value="1"/>
</dbReference>
<evidence type="ECO:0000256" key="1">
    <source>
        <dbReference type="SAM" id="Phobius"/>
    </source>
</evidence>
<keyword evidence="3" id="KW-1185">Reference proteome</keyword>
<feature type="transmembrane region" description="Helical" evidence="1">
    <location>
        <begin position="105"/>
        <end position="128"/>
    </location>
</feature>
<comment type="caution">
    <text evidence="2">The sequence shown here is derived from an EMBL/GenBank/DDBJ whole genome shotgun (WGS) entry which is preliminary data.</text>
</comment>
<evidence type="ECO:0000313" key="2">
    <source>
        <dbReference type="EMBL" id="KON85063.1"/>
    </source>
</evidence>
<name>A0A0M0G5K6_9BACI</name>
<keyword evidence="1" id="KW-1133">Transmembrane helix</keyword>
<dbReference type="RefSeq" id="WP_053428665.1">
    <property type="nucleotide sequence ID" value="NZ_LGUE01000004.1"/>
</dbReference>
<dbReference type="OrthoDB" id="2932049at2"/>
<reference evidence="3" key="1">
    <citation type="submission" date="2015-07" db="EMBL/GenBank/DDBJ databases">
        <title>Fjat-14235 jcm11544.</title>
        <authorList>
            <person name="Liu B."/>
            <person name="Wang J."/>
            <person name="Zhu Y."/>
            <person name="Liu G."/>
            <person name="Chen Q."/>
            <person name="Chen Z."/>
            <person name="Lan J."/>
            <person name="Che J."/>
            <person name="Ge C."/>
            <person name="Shi H."/>
            <person name="Pan Z."/>
            <person name="Liu X."/>
        </authorList>
    </citation>
    <scope>NUCLEOTIDE SEQUENCE [LARGE SCALE GENOMIC DNA]</scope>
    <source>
        <strain evidence="3">JCM 11544</strain>
    </source>
</reference>
<dbReference type="AlphaFoldDB" id="A0A0M0G5K6"/>
<feature type="transmembrane region" description="Helical" evidence="1">
    <location>
        <begin position="46"/>
        <end position="68"/>
    </location>
</feature>